<keyword evidence="1 10" id="KW-1003">Cell membrane</keyword>
<name>A0A2M6W5F9_9BACT</name>
<dbReference type="GO" id="GO:0051991">
    <property type="term" value="F:UDP-N-acetyl-D-glucosamine:N-acetylmuramoyl-L-alanyl-D-glutamyl-meso-2,6-diaminopimelyl-D-alanyl-D-alanine-diphosphoundecaprenol 4-beta-N-acetylglucosaminlytransferase activity"/>
    <property type="evidence" value="ECO:0007669"/>
    <property type="project" value="RHEA"/>
</dbReference>
<evidence type="ECO:0000256" key="10">
    <source>
        <dbReference type="HAMAP-Rule" id="MF_00033"/>
    </source>
</evidence>
<evidence type="ECO:0000256" key="8">
    <source>
        <dbReference type="ARBA" id="ARBA00023306"/>
    </source>
</evidence>
<dbReference type="GO" id="GO:0009252">
    <property type="term" value="P:peptidoglycan biosynthetic process"/>
    <property type="evidence" value="ECO:0007669"/>
    <property type="project" value="UniProtKB-UniRule"/>
</dbReference>
<gene>
    <name evidence="10" type="primary">murG</name>
    <name evidence="13" type="ORF">COU29_04425</name>
</gene>
<dbReference type="HAMAP" id="MF_00033">
    <property type="entry name" value="MurG"/>
    <property type="match status" value="1"/>
</dbReference>
<comment type="similarity">
    <text evidence="10">Belongs to the glycosyltransferase 28 family. MurG subfamily.</text>
</comment>
<dbReference type="InterPro" id="IPR006009">
    <property type="entry name" value="GlcNAc_MurG"/>
</dbReference>
<dbReference type="GO" id="GO:0005975">
    <property type="term" value="P:carbohydrate metabolic process"/>
    <property type="evidence" value="ECO:0007669"/>
    <property type="project" value="InterPro"/>
</dbReference>
<reference evidence="14" key="1">
    <citation type="submission" date="2017-09" db="EMBL/GenBank/DDBJ databases">
        <title>Depth-based differentiation of microbial function through sediment-hosted aquifers and enrichment of novel symbionts in the deep terrestrial subsurface.</title>
        <authorList>
            <person name="Probst A.J."/>
            <person name="Ladd B."/>
            <person name="Jarett J.K."/>
            <person name="Geller-Mcgrath D.E."/>
            <person name="Sieber C.M.K."/>
            <person name="Emerson J.B."/>
            <person name="Anantharaman K."/>
            <person name="Thomas B.C."/>
            <person name="Malmstrom R."/>
            <person name="Stieglmeier M."/>
            <person name="Klingl A."/>
            <person name="Woyke T."/>
            <person name="Ryan C.M."/>
            <person name="Banfield J.F."/>
        </authorList>
    </citation>
    <scope>NUCLEOTIDE SEQUENCE [LARGE SCALE GENOMIC DNA]</scope>
</reference>
<dbReference type="GO" id="GO:0050511">
    <property type="term" value="F:undecaprenyldiphospho-muramoylpentapeptide beta-N-acetylglucosaminyltransferase activity"/>
    <property type="evidence" value="ECO:0007669"/>
    <property type="project" value="UniProtKB-UniRule"/>
</dbReference>
<dbReference type="UniPathway" id="UPA00219"/>
<evidence type="ECO:0000259" key="11">
    <source>
        <dbReference type="Pfam" id="PF03033"/>
    </source>
</evidence>
<keyword evidence="2 10" id="KW-0132">Cell division</keyword>
<dbReference type="Pfam" id="PF04101">
    <property type="entry name" value="Glyco_tran_28_C"/>
    <property type="match status" value="1"/>
</dbReference>
<evidence type="ECO:0000256" key="6">
    <source>
        <dbReference type="ARBA" id="ARBA00022984"/>
    </source>
</evidence>
<evidence type="ECO:0000256" key="7">
    <source>
        <dbReference type="ARBA" id="ARBA00023136"/>
    </source>
</evidence>
<comment type="subcellular location">
    <subcellularLocation>
        <location evidence="10">Cell membrane</location>
        <topology evidence="10">Peripheral membrane protein</topology>
        <orientation evidence="10">Cytoplasmic side</orientation>
    </subcellularLocation>
</comment>
<feature type="binding site" evidence="10">
    <location>
        <position position="289"/>
    </location>
    <ligand>
        <name>UDP-N-acetyl-alpha-D-glucosamine</name>
        <dbReference type="ChEBI" id="CHEBI:57705"/>
    </ligand>
</feature>
<dbReference type="Pfam" id="PF03033">
    <property type="entry name" value="Glyco_transf_28"/>
    <property type="match status" value="1"/>
</dbReference>
<keyword evidence="4 10" id="KW-0808">Transferase</keyword>
<dbReference type="PANTHER" id="PTHR21015">
    <property type="entry name" value="UDP-N-ACETYLGLUCOSAMINE--N-ACETYLMURAMYL-(PENTAPEPTIDE) PYROPHOSPHORYL-UNDECAPRENOL N-ACETYLGLUCOSAMINE TRANSFERASE 1"/>
    <property type="match status" value="1"/>
</dbReference>
<dbReference type="CDD" id="cd03785">
    <property type="entry name" value="GT28_MurG"/>
    <property type="match status" value="1"/>
</dbReference>
<dbReference type="GO" id="GO:0051301">
    <property type="term" value="P:cell division"/>
    <property type="evidence" value="ECO:0007669"/>
    <property type="project" value="UniProtKB-KW"/>
</dbReference>
<keyword evidence="9 10" id="KW-0961">Cell wall biogenesis/degradation</keyword>
<sequence length="358" mass="39910">MKIVLSGGGTLGPVVPLLAIAGAYQKVNPDAQFVWVGTKDGPEKELVEKMQIPFYTITAGKFRRYLSFWNIVDFFRILAAFVQSVVFLYHEKPDLLISAGGFVSVPLHWAGWLMRIPSWVHQQDIRPGLANKLMARGANQITTAIQDSVNFFDKNKTEWIGNPTRNLKVADIQASKKRFGIEDDEPVIFALGGGTGSAHINKMVLEALSVWPDSWHVIHLVGRERSSKLPEYAAGLFKNYQVYKFFTEEMKDAYAVADIVIARAGFGTITELASLSKAAVLLPISDSHQEDNVKYLVDRDAAVILEEVADTGLKLAQVAKDLMADSEQRKKLGQKLREVLPPATEEDMVRMVDRLAMY</sequence>
<evidence type="ECO:0000256" key="9">
    <source>
        <dbReference type="ARBA" id="ARBA00023316"/>
    </source>
</evidence>
<dbReference type="Proteomes" id="UP000231426">
    <property type="component" value="Unassembled WGS sequence"/>
</dbReference>
<comment type="catalytic activity">
    <reaction evidence="10">
        <text>di-trans,octa-cis-undecaprenyl diphospho-N-acetyl-alpha-D-muramoyl-L-alanyl-D-glutamyl-meso-2,6-diaminopimeloyl-D-alanyl-D-alanine + UDP-N-acetyl-alpha-D-glucosamine = di-trans,octa-cis-undecaprenyl diphospho-[N-acetyl-alpha-D-glucosaminyl-(1-&gt;4)]-N-acetyl-alpha-D-muramoyl-L-alanyl-D-glutamyl-meso-2,6-diaminopimeloyl-D-alanyl-D-alanine + UDP + H(+)</text>
        <dbReference type="Rhea" id="RHEA:31227"/>
        <dbReference type="ChEBI" id="CHEBI:15378"/>
        <dbReference type="ChEBI" id="CHEBI:57705"/>
        <dbReference type="ChEBI" id="CHEBI:58223"/>
        <dbReference type="ChEBI" id="CHEBI:61387"/>
        <dbReference type="ChEBI" id="CHEBI:61388"/>
        <dbReference type="EC" id="2.4.1.227"/>
    </reaction>
</comment>
<evidence type="ECO:0000256" key="1">
    <source>
        <dbReference type="ARBA" id="ARBA00022475"/>
    </source>
</evidence>
<evidence type="ECO:0000313" key="14">
    <source>
        <dbReference type="Proteomes" id="UP000231426"/>
    </source>
</evidence>
<dbReference type="Gene3D" id="3.40.50.2000">
    <property type="entry name" value="Glycogen Phosphorylase B"/>
    <property type="match status" value="2"/>
</dbReference>
<comment type="caution">
    <text evidence="13">The sequence shown here is derived from an EMBL/GenBank/DDBJ whole genome shotgun (WGS) entry which is preliminary data.</text>
</comment>
<dbReference type="SUPFAM" id="SSF53756">
    <property type="entry name" value="UDP-Glycosyltransferase/glycogen phosphorylase"/>
    <property type="match status" value="1"/>
</dbReference>
<keyword evidence="3 10" id="KW-0328">Glycosyltransferase</keyword>
<comment type="function">
    <text evidence="10">Cell wall formation. Catalyzes the transfer of a GlcNAc subunit on undecaprenyl-pyrophosphoryl-MurNAc-pentapeptide (lipid intermediate I) to form undecaprenyl-pyrophosphoryl-MurNAc-(pentapeptide)GlcNAc (lipid intermediate II).</text>
</comment>
<comment type="caution">
    <text evidence="10">Lacks conserved residue(s) required for the propagation of feature annotation.</text>
</comment>
<proteinExistence type="inferred from homology"/>
<dbReference type="EC" id="2.4.1.227" evidence="10"/>
<evidence type="ECO:0000256" key="3">
    <source>
        <dbReference type="ARBA" id="ARBA00022676"/>
    </source>
</evidence>
<dbReference type="GO" id="GO:0008360">
    <property type="term" value="P:regulation of cell shape"/>
    <property type="evidence" value="ECO:0007669"/>
    <property type="project" value="UniProtKB-KW"/>
</dbReference>
<dbReference type="GO" id="GO:0005886">
    <property type="term" value="C:plasma membrane"/>
    <property type="evidence" value="ECO:0007669"/>
    <property type="project" value="UniProtKB-SubCell"/>
</dbReference>
<comment type="pathway">
    <text evidence="10">Cell wall biogenesis; peptidoglycan biosynthesis.</text>
</comment>
<keyword evidence="7 10" id="KW-0472">Membrane</keyword>
<keyword evidence="5 10" id="KW-0133">Cell shape</keyword>
<dbReference type="PANTHER" id="PTHR21015:SF22">
    <property type="entry name" value="GLYCOSYLTRANSFERASE"/>
    <property type="match status" value="1"/>
</dbReference>
<dbReference type="EMBL" id="PFBV01000006">
    <property type="protein sequence ID" value="PIT88021.1"/>
    <property type="molecule type" value="Genomic_DNA"/>
</dbReference>
<evidence type="ECO:0000256" key="5">
    <source>
        <dbReference type="ARBA" id="ARBA00022960"/>
    </source>
</evidence>
<protein>
    <recommendedName>
        <fullName evidence="10">UDP-N-acetylglucosamine--N-acetylmuramyl-(pentapeptide) pyrophosphoryl-undecaprenol N-acetylglucosamine transferase</fullName>
        <ecNumber evidence="10">2.4.1.227</ecNumber>
    </recommendedName>
    <alternativeName>
        <fullName evidence="10">Undecaprenyl-PP-MurNAc-pentapeptide-UDPGlcNAc GlcNAc transferase</fullName>
    </alternativeName>
</protein>
<evidence type="ECO:0000259" key="12">
    <source>
        <dbReference type="Pfam" id="PF04101"/>
    </source>
</evidence>
<feature type="domain" description="Glycosyl transferase family 28 C-terminal" evidence="12">
    <location>
        <begin position="187"/>
        <end position="331"/>
    </location>
</feature>
<dbReference type="AlphaFoldDB" id="A0A2M6W5F9"/>
<dbReference type="GO" id="GO:0071555">
    <property type="term" value="P:cell wall organization"/>
    <property type="evidence" value="ECO:0007669"/>
    <property type="project" value="UniProtKB-KW"/>
</dbReference>
<dbReference type="InterPro" id="IPR004276">
    <property type="entry name" value="GlycoTrans_28_N"/>
</dbReference>
<evidence type="ECO:0000256" key="4">
    <source>
        <dbReference type="ARBA" id="ARBA00022679"/>
    </source>
</evidence>
<evidence type="ECO:0000313" key="13">
    <source>
        <dbReference type="EMBL" id="PIT88021.1"/>
    </source>
</evidence>
<keyword evidence="6 10" id="KW-0573">Peptidoglycan synthesis</keyword>
<feature type="domain" description="Glycosyltransferase family 28 N-terminal" evidence="11">
    <location>
        <begin position="3"/>
        <end position="141"/>
    </location>
</feature>
<dbReference type="InterPro" id="IPR007235">
    <property type="entry name" value="Glyco_trans_28_C"/>
</dbReference>
<feature type="binding site" evidence="10">
    <location>
        <position position="165"/>
    </location>
    <ligand>
        <name>UDP-N-acetyl-alpha-D-glucosamine</name>
        <dbReference type="ChEBI" id="CHEBI:57705"/>
    </ligand>
</feature>
<accession>A0A2M6W5F9</accession>
<organism evidence="13 14">
    <name type="scientific">Candidatus Magasanikbacteria bacterium CG10_big_fil_rev_8_21_14_0_10_36_32</name>
    <dbReference type="NCBI Taxonomy" id="1974646"/>
    <lineage>
        <taxon>Bacteria</taxon>
        <taxon>Candidatus Magasanikiibacteriota</taxon>
    </lineage>
</organism>
<evidence type="ECO:0000256" key="2">
    <source>
        <dbReference type="ARBA" id="ARBA00022618"/>
    </source>
</evidence>
<keyword evidence="8 10" id="KW-0131">Cell cycle</keyword>